<evidence type="ECO:0000313" key="1">
    <source>
        <dbReference type="EMBL" id="CAG9130708.1"/>
    </source>
</evidence>
<dbReference type="EMBL" id="CAJHNJ030000042">
    <property type="protein sequence ID" value="CAG9130708.1"/>
    <property type="molecule type" value="Genomic_DNA"/>
</dbReference>
<proteinExistence type="predicted"/>
<sequence>MCVKWHALLGRVANASTAAEQAELRRISSKTPVAATLLPVRSVGVQGNSGYNSGIGRVTALGVLVCKVSTVFRM</sequence>
<comment type="caution">
    <text evidence="1">The sequence shown here is derived from an EMBL/GenBank/DDBJ whole genome shotgun (WGS) entry which is preliminary data.</text>
</comment>
<keyword evidence="2" id="KW-1185">Reference proteome</keyword>
<organism evidence="1 2">
    <name type="scientific">Plutella xylostella</name>
    <name type="common">Diamondback moth</name>
    <name type="synonym">Plutella maculipennis</name>
    <dbReference type="NCBI Taxonomy" id="51655"/>
    <lineage>
        <taxon>Eukaryota</taxon>
        <taxon>Metazoa</taxon>
        <taxon>Ecdysozoa</taxon>
        <taxon>Arthropoda</taxon>
        <taxon>Hexapoda</taxon>
        <taxon>Insecta</taxon>
        <taxon>Pterygota</taxon>
        <taxon>Neoptera</taxon>
        <taxon>Endopterygota</taxon>
        <taxon>Lepidoptera</taxon>
        <taxon>Glossata</taxon>
        <taxon>Ditrysia</taxon>
        <taxon>Yponomeutoidea</taxon>
        <taxon>Plutellidae</taxon>
        <taxon>Plutella</taxon>
    </lineage>
</organism>
<dbReference type="Proteomes" id="UP000653454">
    <property type="component" value="Unassembled WGS sequence"/>
</dbReference>
<name>A0A8S4FT69_PLUXY</name>
<evidence type="ECO:0000313" key="2">
    <source>
        <dbReference type="Proteomes" id="UP000653454"/>
    </source>
</evidence>
<protein>
    <submittedName>
        <fullName evidence="1">(diamondback moth) hypothetical protein</fullName>
    </submittedName>
</protein>
<accession>A0A8S4FT69</accession>
<dbReference type="AlphaFoldDB" id="A0A8S4FT69"/>
<reference evidence="1" key="1">
    <citation type="submission" date="2020-11" db="EMBL/GenBank/DDBJ databases">
        <authorList>
            <person name="Whiteford S."/>
        </authorList>
    </citation>
    <scope>NUCLEOTIDE SEQUENCE</scope>
</reference>
<gene>
    <name evidence="1" type="ORF">PLXY2_LOCUS10067</name>
</gene>